<keyword evidence="1" id="KW-0812">Transmembrane</keyword>
<keyword evidence="3" id="KW-1185">Reference proteome</keyword>
<gene>
    <name evidence="2" type="ORF">AKJ39_03970</name>
</gene>
<evidence type="ECO:0000256" key="1">
    <source>
        <dbReference type="SAM" id="Phobius"/>
    </source>
</evidence>
<evidence type="ECO:0008006" key="4">
    <source>
        <dbReference type="Google" id="ProtNLM"/>
    </source>
</evidence>
<protein>
    <recommendedName>
        <fullName evidence="4">Transposase</fullName>
    </recommendedName>
</protein>
<proteinExistence type="predicted"/>
<feature type="transmembrane region" description="Helical" evidence="1">
    <location>
        <begin position="32"/>
        <end position="49"/>
    </location>
</feature>
<accession>A0A656YV95</accession>
<name>A0A656YV95_9EURY</name>
<organism evidence="2 3">
    <name type="scientific">candidate division MSBL1 archaeon SCGC-AAA259J03</name>
    <dbReference type="NCBI Taxonomy" id="1698269"/>
    <lineage>
        <taxon>Archaea</taxon>
        <taxon>Methanobacteriati</taxon>
        <taxon>Methanobacteriota</taxon>
        <taxon>candidate division MSBL1</taxon>
    </lineage>
</organism>
<keyword evidence="1" id="KW-0472">Membrane</keyword>
<dbReference type="Proteomes" id="UP000070257">
    <property type="component" value="Unassembled WGS sequence"/>
</dbReference>
<comment type="caution">
    <text evidence="2">The sequence shown here is derived from an EMBL/GenBank/DDBJ whole genome shotgun (WGS) entry which is preliminary data.</text>
</comment>
<sequence length="108" mass="12584">AYKELKDVERAFHQLKNLLDLRPVYHSTDKGVRGHVFVCILALLLIRLMEKKAGTTFGKIMEELEQVKVNVLEVEDEEVYQRNRINGSQEEIFEALDVKEPPKFLTKL</sequence>
<evidence type="ECO:0000313" key="2">
    <source>
        <dbReference type="EMBL" id="KXA96927.1"/>
    </source>
</evidence>
<evidence type="ECO:0000313" key="3">
    <source>
        <dbReference type="Proteomes" id="UP000070257"/>
    </source>
</evidence>
<dbReference type="EMBL" id="LHXT01000074">
    <property type="protein sequence ID" value="KXA96927.1"/>
    <property type="molecule type" value="Genomic_DNA"/>
</dbReference>
<feature type="non-terminal residue" evidence="2">
    <location>
        <position position="1"/>
    </location>
</feature>
<dbReference type="AlphaFoldDB" id="A0A656YV95"/>
<reference evidence="2" key="1">
    <citation type="journal article" date="2016" name="Sci. Rep.">
        <title>Metabolic traits of an uncultured archaeal lineage -MSBL1- from brine pools of the Red Sea.</title>
        <authorList>
            <person name="Mwirichia R."/>
            <person name="Alam I."/>
            <person name="Rashid M."/>
            <person name="Vinu M."/>
            <person name="Ba-Alawi W."/>
            <person name="Anthony Kamau A."/>
            <person name="Kamanda Ngugi D."/>
            <person name="Goker M."/>
            <person name="Klenk H.P."/>
            <person name="Bajic V."/>
            <person name="Stingl U."/>
        </authorList>
    </citation>
    <scope>NUCLEOTIDE SEQUENCE [LARGE SCALE GENOMIC DNA]</scope>
    <source>
        <strain evidence="2">SCGC-AAA259J03</strain>
    </source>
</reference>
<keyword evidence="1" id="KW-1133">Transmembrane helix</keyword>